<gene>
    <name evidence="3 4" type="primary">LOC113468162</name>
</gene>
<keyword evidence="2" id="KW-1185">Reference proteome</keyword>
<reference evidence="3 4" key="1">
    <citation type="submission" date="2025-04" db="UniProtKB">
        <authorList>
            <consortium name="RefSeq"/>
        </authorList>
    </citation>
    <scope>IDENTIFICATION</scope>
</reference>
<dbReference type="PANTHER" id="PTHR46599">
    <property type="entry name" value="PIGGYBAC TRANSPOSABLE ELEMENT-DERIVED PROTEIN 4"/>
    <property type="match status" value="1"/>
</dbReference>
<name>A0A3Q0J1V3_DIACI</name>
<dbReference type="AlphaFoldDB" id="A0A3Q0J1V3"/>
<dbReference type="KEGG" id="dci:113468162"/>
<dbReference type="PaxDb" id="121845-A0A3Q0J1V3"/>
<dbReference type="GeneID" id="113468162"/>
<organism evidence="2 3">
    <name type="scientific">Diaphorina citri</name>
    <name type="common">Asian citrus psyllid</name>
    <dbReference type="NCBI Taxonomy" id="121845"/>
    <lineage>
        <taxon>Eukaryota</taxon>
        <taxon>Metazoa</taxon>
        <taxon>Ecdysozoa</taxon>
        <taxon>Arthropoda</taxon>
        <taxon>Hexapoda</taxon>
        <taxon>Insecta</taxon>
        <taxon>Pterygota</taxon>
        <taxon>Neoptera</taxon>
        <taxon>Paraneoptera</taxon>
        <taxon>Hemiptera</taxon>
        <taxon>Sternorrhyncha</taxon>
        <taxon>Psylloidea</taxon>
        <taxon>Psyllidae</taxon>
        <taxon>Diaphorininae</taxon>
        <taxon>Diaphorina</taxon>
    </lineage>
</organism>
<protein>
    <submittedName>
        <fullName evidence="3">Uncharacterized protein LOC113468162 isoform X1</fullName>
    </submittedName>
    <submittedName>
        <fullName evidence="4">Uncharacterized protein LOC113468162 isoform X2</fullName>
    </submittedName>
</protein>
<accession>A0A3Q0J1V3</accession>
<dbReference type="RefSeq" id="XP_026680681.1">
    <property type="nucleotide sequence ID" value="XM_026824880.1"/>
</dbReference>
<sequence>MDASSSNAAIYRSKDKQTHWSLLPSADTLNELPTLFQGSAKVKGKAESAKTAEECFQLFITPDMITRMTKLTNSKIDQITTTTRDEIMPTDESEMKAFLGILILSGLYLYENLRELWDAGGFGVDIFRATISATRFLNLLKCFQFTPEENLTDVLKFMDEFNTNCQDNMELSSYVTLEEQSLAYRGECPIRYTTRKKVGIRLMSVRDARLNYTHGIAVHRLDKDKNEVVAKLTAPLQGPDRLIVADKRFTSASLVDQFTLSQSFFLGQIKNNSPELPPEFAAGMVTSDGPTVCLYSNRMTLISHTLKNDDTVFLLSNLQSVKSALNDVLVTYDALACQIDVVDAMCRTYSCSKRTNRWDMHILFRLIDIACINAQIIFTINDANETLTRRNFLKKMTVEMAKPYLIARSRMTTLPTAVRESAAKIANVSMVCGLTDHAEMIPQGRAIKNKRCTACPKTIDCKSPYYCQGCKRFICRKRSYLFCKECITFSTDKS</sequence>
<dbReference type="RefSeq" id="XP_026680680.1">
    <property type="nucleotide sequence ID" value="XM_026824879.1"/>
</dbReference>
<evidence type="ECO:0000313" key="3">
    <source>
        <dbReference type="RefSeq" id="XP_026680680.1"/>
    </source>
</evidence>
<dbReference type="Pfam" id="PF13843">
    <property type="entry name" value="DDE_Tnp_1_7"/>
    <property type="match status" value="1"/>
</dbReference>
<proteinExistence type="predicted"/>
<dbReference type="Proteomes" id="UP000079169">
    <property type="component" value="Unplaced"/>
</dbReference>
<evidence type="ECO:0000313" key="2">
    <source>
        <dbReference type="Proteomes" id="UP000079169"/>
    </source>
</evidence>
<feature type="domain" description="PiggyBac transposable element-derived protein" evidence="1">
    <location>
        <begin position="52"/>
        <end position="374"/>
    </location>
</feature>
<dbReference type="PANTHER" id="PTHR46599:SF3">
    <property type="entry name" value="PIGGYBAC TRANSPOSABLE ELEMENT-DERIVED PROTEIN 4"/>
    <property type="match status" value="1"/>
</dbReference>
<dbReference type="InterPro" id="IPR029526">
    <property type="entry name" value="PGBD"/>
</dbReference>
<evidence type="ECO:0000313" key="4">
    <source>
        <dbReference type="RefSeq" id="XP_026680681.1"/>
    </source>
</evidence>
<dbReference type="OrthoDB" id="6586816at2759"/>
<evidence type="ECO:0000259" key="1">
    <source>
        <dbReference type="Pfam" id="PF13843"/>
    </source>
</evidence>